<keyword evidence="6 11" id="KW-0547">Nucleotide-binding</keyword>
<dbReference type="GO" id="GO:0009073">
    <property type="term" value="P:aromatic amino acid family biosynthetic process"/>
    <property type="evidence" value="ECO:0007669"/>
    <property type="project" value="UniProtKB-KW"/>
</dbReference>
<dbReference type="UniPathway" id="UPA00053">
    <property type="reaction ID" value="UER00088"/>
</dbReference>
<comment type="caution">
    <text evidence="11">Lacks conserved residue(s) required for the propagation of feature annotation.</text>
</comment>
<evidence type="ECO:0000256" key="4">
    <source>
        <dbReference type="ARBA" id="ARBA00022605"/>
    </source>
</evidence>
<keyword evidence="13" id="KW-1185">Reference proteome</keyword>
<keyword evidence="8 11" id="KW-0067">ATP-binding</keyword>
<evidence type="ECO:0000256" key="1">
    <source>
        <dbReference type="ARBA" id="ARBA00004842"/>
    </source>
</evidence>
<keyword evidence="11" id="KW-0460">Magnesium</keyword>
<dbReference type="eggNOG" id="COG0703">
    <property type="taxonomic scope" value="Bacteria"/>
</dbReference>
<evidence type="ECO:0000313" key="12">
    <source>
        <dbReference type="EMBL" id="OAU97516.1"/>
    </source>
</evidence>
<evidence type="ECO:0000256" key="5">
    <source>
        <dbReference type="ARBA" id="ARBA00022679"/>
    </source>
</evidence>
<comment type="function">
    <text evidence="11">Catalyzes the specific phosphorylation of the 3-hydroxyl group of shikimic acid using ATP as a cosubstrate.</text>
</comment>
<evidence type="ECO:0000313" key="13">
    <source>
        <dbReference type="Proteomes" id="UP000078228"/>
    </source>
</evidence>
<feature type="binding site" evidence="11">
    <location>
        <position position="159"/>
    </location>
    <ligand>
        <name>substrate</name>
    </ligand>
</feature>
<dbReference type="InterPro" id="IPR027417">
    <property type="entry name" value="P-loop_NTPase"/>
</dbReference>
<evidence type="ECO:0000256" key="2">
    <source>
        <dbReference type="ARBA" id="ARBA00006997"/>
    </source>
</evidence>
<keyword evidence="4 11" id="KW-0028">Amino-acid biosynthesis</keyword>
<dbReference type="GO" id="GO:0008652">
    <property type="term" value="P:amino acid biosynthetic process"/>
    <property type="evidence" value="ECO:0007669"/>
    <property type="project" value="UniProtKB-KW"/>
</dbReference>
<dbReference type="GO" id="GO:0009423">
    <property type="term" value="P:chorismate biosynthetic process"/>
    <property type="evidence" value="ECO:0007669"/>
    <property type="project" value="UniProtKB-UniRule"/>
</dbReference>
<evidence type="ECO:0000256" key="10">
    <source>
        <dbReference type="ARBA" id="ARBA00048567"/>
    </source>
</evidence>
<dbReference type="OrthoDB" id="9800332at2"/>
<dbReference type="GO" id="GO:0004765">
    <property type="term" value="F:shikimate kinase activity"/>
    <property type="evidence" value="ECO:0007669"/>
    <property type="project" value="UniProtKB-UniRule"/>
</dbReference>
<comment type="similarity">
    <text evidence="2 11">Belongs to the shikimate kinase family.</text>
</comment>
<evidence type="ECO:0000256" key="11">
    <source>
        <dbReference type="HAMAP-Rule" id="MF_00109"/>
    </source>
</evidence>
<dbReference type="PANTHER" id="PTHR21087:SF16">
    <property type="entry name" value="SHIKIMATE KINASE 1, CHLOROPLASTIC"/>
    <property type="match status" value="1"/>
</dbReference>
<dbReference type="PATRIC" id="fig|480.237.peg.1218"/>
<keyword evidence="11" id="KW-0479">Metal-binding</keyword>
<gene>
    <name evidence="11" type="primary">aroK</name>
    <name evidence="12" type="ORF">AO384_0552</name>
</gene>
<comment type="subunit">
    <text evidence="11">Monomer.</text>
</comment>
<evidence type="ECO:0000256" key="3">
    <source>
        <dbReference type="ARBA" id="ARBA00012154"/>
    </source>
</evidence>
<evidence type="ECO:0000256" key="9">
    <source>
        <dbReference type="ARBA" id="ARBA00023141"/>
    </source>
</evidence>
<dbReference type="Gene3D" id="3.40.50.300">
    <property type="entry name" value="P-loop containing nucleotide triphosphate hydrolases"/>
    <property type="match status" value="1"/>
</dbReference>
<feature type="binding site" evidence="11">
    <location>
        <position position="39"/>
    </location>
    <ligand>
        <name>Mg(2+)</name>
        <dbReference type="ChEBI" id="CHEBI:18420"/>
    </ligand>
</feature>
<keyword evidence="11" id="KW-0963">Cytoplasm</keyword>
<dbReference type="InterPro" id="IPR000623">
    <property type="entry name" value="Shikimate_kinase/TSH1"/>
</dbReference>
<comment type="caution">
    <text evidence="12">The sequence shown here is derived from an EMBL/GenBank/DDBJ whole genome shotgun (WGS) entry which is preliminary data.</text>
</comment>
<dbReference type="Pfam" id="PF01202">
    <property type="entry name" value="SKI"/>
    <property type="match status" value="1"/>
</dbReference>
<dbReference type="InterPro" id="IPR023000">
    <property type="entry name" value="Shikimate_kinase_CS"/>
</dbReference>
<proteinExistence type="inferred from homology"/>
<feature type="binding site" evidence="11">
    <location>
        <begin position="35"/>
        <end position="40"/>
    </location>
    <ligand>
        <name>ATP</name>
        <dbReference type="ChEBI" id="CHEBI:30616"/>
    </ligand>
</feature>
<dbReference type="GO" id="GO:0005524">
    <property type="term" value="F:ATP binding"/>
    <property type="evidence" value="ECO:0007669"/>
    <property type="project" value="UniProtKB-UniRule"/>
</dbReference>
<name>A0A198UMC9_MORCA</name>
<dbReference type="Proteomes" id="UP000078228">
    <property type="component" value="Unassembled WGS sequence"/>
</dbReference>
<evidence type="ECO:0000256" key="6">
    <source>
        <dbReference type="ARBA" id="ARBA00022741"/>
    </source>
</evidence>
<dbReference type="HAMAP" id="MF_00109">
    <property type="entry name" value="Shikimate_kinase"/>
    <property type="match status" value="1"/>
</dbReference>
<reference evidence="12 13" key="1">
    <citation type="journal article" date="2016" name="Genome Biol. Evol.">
        <title>Comparative Genomic Analyses of the Moraxella catarrhalis Serosensitive and Seroresistant Lineages Demonstrate Their Independent Evolution.</title>
        <authorList>
            <person name="Earl J.P."/>
            <person name="de Vries S.P."/>
            <person name="Ahmed A."/>
            <person name="Powell E."/>
            <person name="Schultz M.P."/>
            <person name="Hermans P.W."/>
            <person name="Hill D.J."/>
            <person name="Zhou Z."/>
            <person name="Constantinidou C.I."/>
            <person name="Hu F.Z."/>
            <person name="Bootsma H.J."/>
            <person name="Ehrlich G.D."/>
        </authorList>
    </citation>
    <scope>NUCLEOTIDE SEQUENCE [LARGE SCALE GENOMIC DNA]</scope>
    <source>
        <strain evidence="12 13">Z7542</strain>
    </source>
</reference>
<comment type="cofactor">
    <cofactor evidence="11">
        <name>Mg(2+)</name>
        <dbReference type="ChEBI" id="CHEBI:18420"/>
    </cofactor>
    <text evidence="11">Binds 1 Mg(2+) ion per subunit.</text>
</comment>
<evidence type="ECO:0000256" key="7">
    <source>
        <dbReference type="ARBA" id="ARBA00022777"/>
    </source>
</evidence>
<dbReference type="EC" id="2.7.1.71" evidence="3 11"/>
<evidence type="ECO:0000256" key="8">
    <source>
        <dbReference type="ARBA" id="ARBA00022840"/>
    </source>
</evidence>
<keyword evidence="7 11" id="KW-0418">Kinase</keyword>
<feature type="binding site" evidence="11">
    <location>
        <position position="103"/>
    </location>
    <ligand>
        <name>substrate</name>
    </ligand>
</feature>
<keyword evidence="5 11" id="KW-0808">Transferase</keyword>
<keyword evidence="9 11" id="KW-0057">Aromatic amino acid biosynthesis</keyword>
<dbReference type="SUPFAM" id="SSF52540">
    <property type="entry name" value="P-loop containing nucleoside triphosphate hydrolases"/>
    <property type="match status" value="1"/>
</dbReference>
<dbReference type="AlphaFoldDB" id="A0A198UMC9"/>
<dbReference type="GO" id="GO:0005829">
    <property type="term" value="C:cytosol"/>
    <property type="evidence" value="ECO:0007669"/>
    <property type="project" value="TreeGrafter"/>
</dbReference>
<dbReference type="GO" id="GO:0000287">
    <property type="term" value="F:magnesium ion binding"/>
    <property type="evidence" value="ECO:0007669"/>
    <property type="project" value="UniProtKB-UniRule"/>
</dbReference>
<organism evidence="12 13">
    <name type="scientific">Moraxella catarrhalis</name>
    <name type="common">Branhamella catarrhalis</name>
    <dbReference type="NCBI Taxonomy" id="480"/>
    <lineage>
        <taxon>Bacteria</taxon>
        <taxon>Pseudomonadati</taxon>
        <taxon>Pseudomonadota</taxon>
        <taxon>Gammaproteobacteria</taxon>
        <taxon>Moraxellales</taxon>
        <taxon>Moraxellaceae</taxon>
        <taxon>Moraxella</taxon>
    </lineage>
</organism>
<feature type="binding site" evidence="11">
    <location>
        <position position="57"/>
    </location>
    <ligand>
        <name>substrate</name>
    </ligand>
</feature>
<accession>A0A198UMC9</accession>
<feature type="binding site" evidence="11">
    <location>
        <position position="140"/>
    </location>
    <ligand>
        <name>ATP</name>
        <dbReference type="ChEBI" id="CHEBI:30616"/>
    </ligand>
</feature>
<protein>
    <recommendedName>
        <fullName evidence="3 11">Shikimate kinase</fullName>
        <shortName evidence="11">SK</shortName>
        <ecNumber evidence="3 11">2.7.1.71</ecNumber>
    </recommendedName>
</protein>
<dbReference type="PRINTS" id="PR01100">
    <property type="entry name" value="SHIKIMTKNASE"/>
</dbReference>
<dbReference type="EMBL" id="LXHC01000006">
    <property type="protein sequence ID" value="OAU97516.1"/>
    <property type="molecule type" value="Genomic_DNA"/>
</dbReference>
<feature type="binding site" evidence="11">
    <location>
        <position position="81"/>
    </location>
    <ligand>
        <name>substrate</name>
    </ligand>
</feature>
<dbReference type="InterPro" id="IPR031322">
    <property type="entry name" value="Shikimate/glucono_kinase"/>
</dbReference>
<comment type="catalytic activity">
    <reaction evidence="10 11">
        <text>shikimate + ATP = 3-phosphoshikimate + ADP + H(+)</text>
        <dbReference type="Rhea" id="RHEA:13121"/>
        <dbReference type="ChEBI" id="CHEBI:15378"/>
        <dbReference type="ChEBI" id="CHEBI:30616"/>
        <dbReference type="ChEBI" id="CHEBI:36208"/>
        <dbReference type="ChEBI" id="CHEBI:145989"/>
        <dbReference type="ChEBI" id="CHEBI:456216"/>
        <dbReference type="EC" id="2.7.1.71"/>
    </reaction>
</comment>
<dbReference type="CDD" id="cd00464">
    <property type="entry name" value="SK"/>
    <property type="match status" value="1"/>
</dbReference>
<dbReference type="PANTHER" id="PTHR21087">
    <property type="entry name" value="SHIKIMATE KINASE"/>
    <property type="match status" value="1"/>
</dbReference>
<comment type="subcellular location">
    <subcellularLocation>
        <location evidence="11">Cytoplasm</location>
    </subcellularLocation>
</comment>
<comment type="pathway">
    <text evidence="1 11">Metabolic intermediate biosynthesis; chorismate biosynthesis; chorismate from D-erythrose 4-phosphate and phosphoenolpyruvate: step 5/7.</text>
</comment>
<dbReference type="PROSITE" id="PS01128">
    <property type="entry name" value="SHIKIMATE_KINASE"/>
    <property type="match status" value="1"/>
</dbReference>
<sequence length="211" mass="23617">MLDDDSAFIEEVMVEKAGNALSKQLPAIFLVGPMGAGKTTIGKLLAKHLGRNFIDCDWYIVDQTGADIPWIFEKEGEEGFRDRETRALQELTALPNIIMATGGGAVGRTKNRELLKKGLVIYLDASVDTQLARTKKDKNRPLLQAQNPRAVLESLYQKRHPLYREVADIIILTGRAYPKQMIGEILEVLENYALDHTSNQLKTDQHAKENS</sequence>